<dbReference type="eggNOG" id="ENOG5034A1G">
    <property type="taxonomic scope" value="Bacteria"/>
</dbReference>
<dbReference type="PROSITE" id="PS51257">
    <property type="entry name" value="PROKAR_LIPOPROTEIN"/>
    <property type="match status" value="1"/>
</dbReference>
<dbReference type="AlphaFoldDB" id="A0A0A7FZK6"/>
<evidence type="ECO:0000313" key="1">
    <source>
        <dbReference type="EMBL" id="AIY84271.1"/>
    </source>
</evidence>
<reference evidence="1 2" key="1">
    <citation type="journal article" date="2015" name="Infect. Genet. Evol.">
        <title>Genomic sequences of six botulinum neurotoxin-producing strains representing three clostridial species illustrate the mobility and diversity of botulinum neurotoxin genes.</title>
        <authorList>
            <person name="Smith T.J."/>
            <person name="Hill K.K."/>
            <person name="Xie G."/>
            <person name="Foley B.T."/>
            <person name="Williamson C.H."/>
            <person name="Foster J.T."/>
            <person name="Johnson S.L."/>
            <person name="Chertkov O."/>
            <person name="Teshima H."/>
            <person name="Gibbons H.S."/>
            <person name="Johnsky L.A."/>
            <person name="Karavis M.A."/>
            <person name="Smith L.A."/>
        </authorList>
    </citation>
    <scope>NUCLEOTIDE SEQUENCE [LARGE SCALE GENOMIC DNA]</scope>
    <source>
        <strain evidence="1">Sullivan</strain>
    </source>
</reference>
<dbReference type="RefSeq" id="WP_039315436.1">
    <property type="nucleotide sequence ID" value="NZ_CP006905.1"/>
</dbReference>
<organism evidence="1 2">
    <name type="scientific">Clostridium baratii str. Sullivan</name>
    <dbReference type="NCBI Taxonomy" id="1415775"/>
    <lineage>
        <taxon>Bacteria</taxon>
        <taxon>Bacillati</taxon>
        <taxon>Bacillota</taxon>
        <taxon>Clostridia</taxon>
        <taxon>Eubacteriales</taxon>
        <taxon>Clostridiaceae</taxon>
        <taxon>Clostridium</taxon>
    </lineage>
</organism>
<evidence type="ECO:0000313" key="2">
    <source>
        <dbReference type="Proteomes" id="UP000030635"/>
    </source>
</evidence>
<accession>A0A0A7FZK6</accession>
<proteinExistence type="predicted"/>
<name>A0A0A7FZK6_9CLOT</name>
<dbReference type="HOGENOM" id="CLU_1347867_0_0_9"/>
<protein>
    <submittedName>
        <fullName evidence="1">Putative lipoprotein</fullName>
    </submittedName>
</protein>
<dbReference type="KEGG" id="cbv:U729_2455"/>
<keyword evidence="1" id="KW-0449">Lipoprotein</keyword>
<gene>
    <name evidence="1" type="ORF">U729_2455</name>
</gene>
<keyword evidence="2" id="KW-1185">Reference proteome</keyword>
<dbReference type="EMBL" id="CP006905">
    <property type="protein sequence ID" value="AIY84271.1"/>
    <property type="molecule type" value="Genomic_DNA"/>
</dbReference>
<sequence>MKLKKIFAGLVTGVMVVGLIGCGSTSEKLQKKLKANLEIVELREYEDGTIKEHFTKEEYEKVRKQCDAANAPDFLEIMAEYGPENGQRIIDALKKRVQSVEYEIIKKSEESDKIVFTIKSQAMDAGELEKIIQSKFDKYSEDDNFENKKLEEIQKDVADMIVRAYEEAPTKETENEVTYTKKDGAWNPDTNFSNITENIYTVE</sequence>
<dbReference type="Proteomes" id="UP000030635">
    <property type="component" value="Chromosome"/>
</dbReference>
<dbReference type="OrthoDB" id="1755660at2"/>